<feature type="transmembrane region" description="Helical" evidence="1">
    <location>
        <begin position="269"/>
        <end position="290"/>
    </location>
</feature>
<keyword evidence="3" id="KW-0808">Transferase</keyword>
<feature type="transmembrane region" description="Helical" evidence="1">
    <location>
        <begin position="220"/>
        <end position="238"/>
    </location>
</feature>
<protein>
    <submittedName>
        <fullName evidence="3">Acyltransferase</fullName>
    </submittedName>
</protein>
<dbReference type="AlphaFoldDB" id="A0A1S2VQ18"/>
<keyword evidence="1" id="KW-0812">Transmembrane</keyword>
<dbReference type="RefSeq" id="WP_071502109.1">
    <property type="nucleotide sequence ID" value="NZ_MORL01000002.1"/>
</dbReference>
<comment type="caution">
    <text evidence="3">The sequence shown here is derived from an EMBL/GenBank/DDBJ whole genome shotgun (WGS) entry which is preliminary data.</text>
</comment>
<evidence type="ECO:0000256" key="1">
    <source>
        <dbReference type="SAM" id="Phobius"/>
    </source>
</evidence>
<keyword evidence="1" id="KW-0472">Membrane</keyword>
<dbReference type="GO" id="GO:0016747">
    <property type="term" value="F:acyltransferase activity, transferring groups other than amino-acyl groups"/>
    <property type="evidence" value="ECO:0007669"/>
    <property type="project" value="InterPro"/>
</dbReference>
<organism evidence="3 4">
    <name type="scientific">Arsenicibacter rosenii</name>
    <dbReference type="NCBI Taxonomy" id="1750698"/>
    <lineage>
        <taxon>Bacteria</taxon>
        <taxon>Pseudomonadati</taxon>
        <taxon>Bacteroidota</taxon>
        <taxon>Cytophagia</taxon>
        <taxon>Cytophagales</taxon>
        <taxon>Spirosomataceae</taxon>
        <taxon>Arsenicibacter</taxon>
    </lineage>
</organism>
<feature type="transmembrane region" description="Helical" evidence="1">
    <location>
        <begin position="24"/>
        <end position="43"/>
    </location>
</feature>
<dbReference type="PANTHER" id="PTHR23028:SF134">
    <property type="entry name" value="PUTATIVE (AFU_ORTHOLOGUE AFUA_4G08520)-RELATED"/>
    <property type="match status" value="1"/>
</dbReference>
<sequence>MPISKNETSAAFADTKPHYHILDGLRGVAAITVVCFHLFEAFATSHIDQGINHGYLAVDFFFILSGFVVGYAYDDRWATMTVGAFLKRRFIRLHPMVVLGAVIGAMMFYTQGCAAWDVSKVTVPMLLAATLLNAFLIPATPGFEIRGVGEMFPLNGPSWSLLFEYIGNILYALILRKLSDTALWVLVLLAGCGLATFAIRGPLGDICVGFALTDENMIGGSLRLLFSFSAGLLLSRVFKPRKINGMFWIGSLSIIVLSAIPRIGGSEQLWMNGVYDASCVVIAFPLLVYFGASESVTSPVVKRLCTFLGDLSYPLYMVHYPFIYLYFAWVKNENLTFVQSLPGAIALVAGSIVLAYVSLKAYDEPVRRFLTKLLLRTHR</sequence>
<feature type="transmembrane region" description="Helical" evidence="1">
    <location>
        <begin position="55"/>
        <end position="73"/>
    </location>
</feature>
<keyword evidence="4" id="KW-1185">Reference proteome</keyword>
<feature type="transmembrane region" description="Helical" evidence="1">
    <location>
        <begin position="182"/>
        <end position="200"/>
    </location>
</feature>
<feature type="transmembrane region" description="Helical" evidence="1">
    <location>
        <begin position="245"/>
        <end position="263"/>
    </location>
</feature>
<dbReference type="OrthoDB" id="9796461at2"/>
<gene>
    <name evidence="3" type="ORF">BLX24_05660</name>
</gene>
<keyword evidence="3" id="KW-0012">Acyltransferase</keyword>
<proteinExistence type="predicted"/>
<feature type="transmembrane region" description="Helical" evidence="1">
    <location>
        <begin position="311"/>
        <end position="329"/>
    </location>
</feature>
<feature type="domain" description="Acyltransferase 3" evidence="2">
    <location>
        <begin position="20"/>
        <end position="356"/>
    </location>
</feature>
<reference evidence="3 4" key="1">
    <citation type="submission" date="2016-10" db="EMBL/GenBank/DDBJ databases">
        <title>Arsenicibacter rosenii gen. nov., sp. nov., an efficient arsenic-methylating bacterium isolated from an arsenic-contaminated paddy soil.</title>
        <authorList>
            <person name="Huang K."/>
        </authorList>
    </citation>
    <scope>NUCLEOTIDE SEQUENCE [LARGE SCALE GENOMIC DNA]</scope>
    <source>
        <strain evidence="3 4">SM-1</strain>
    </source>
</reference>
<dbReference type="Proteomes" id="UP000181790">
    <property type="component" value="Unassembled WGS sequence"/>
</dbReference>
<dbReference type="Pfam" id="PF01757">
    <property type="entry name" value="Acyl_transf_3"/>
    <property type="match status" value="1"/>
</dbReference>
<dbReference type="InterPro" id="IPR050879">
    <property type="entry name" value="Acyltransferase_3"/>
</dbReference>
<feature type="transmembrane region" description="Helical" evidence="1">
    <location>
        <begin position="341"/>
        <end position="359"/>
    </location>
</feature>
<evidence type="ECO:0000313" key="4">
    <source>
        <dbReference type="Proteomes" id="UP000181790"/>
    </source>
</evidence>
<accession>A0A1S2VQ18</accession>
<dbReference type="InterPro" id="IPR002656">
    <property type="entry name" value="Acyl_transf_3_dom"/>
</dbReference>
<name>A0A1S2VQ18_9BACT</name>
<dbReference type="PANTHER" id="PTHR23028">
    <property type="entry name" value="ACETYLTRANSFERASE"/>
    <property type="match status" value="1"/>
</dbReference>
<feature type="transmembrane region" description="Helical" evidence="1">
    <location>
        <begin position="159"/>
        <end position="175"/>
    </location>
</feature>
<evidence type="ECO:0000259" key="2">
    <source>
        <dbReference type="Pfam" id="PF01757"/>
    </source>
</evidence>
<feature type="transmembrane region" description="Helical" evidence="1">
    <location>
        <begin position="121"/>
        <end position="139"/>
    </location>
</feature>
<evidence type="ECO:0000313" key="3">
    <source>
        <dbReference type="EMBL" id="OIN60315.1"/>
    </source>
</evidence>
<feature type="transmembrane region" description="Helical" evidence="1">
    <location>
        <begin position="93"/>
        <end position="109"/>
    </location>
</feature>
<keyword evidence="1" id="KW-1133">Transmembrane helix</keyword>
<dbReference type="EMBL" id="MORL01000002">
    <property type="protein sequence ID" value="OIN60315.1"/>
    <property type="molecule type" value="Genomic_DNA"/>
</dbReference>